<sequence>MVGHVTIWGIDPVVRSGTLAIIIGGEHVGQGSSTDAMQVMLRFVFEELGINKVELNVWSYNDRARRTYEKVGFRVEGTRRDATFHAGRYWDEIQMGILRSEYLESR</sequence>
<dbReference type="PROSITE" id="PS51186">
    <property type="entry name" value="GNAT"/>
    <property type="match status" value="1"/>
</dbReference>
<dbReference type="SUPFAM" id="SSF55729">
    <property type="entry name" value="Acyl-CoA N-acyltransferases (Nat)"/>
    <property type="match status" value="1"/>
</dbReference>
<dbReference type="Proteomes" id="UP000824190">
    <property type="component" value="Unassembled WGS sequence"/>
</dbReference>
<reference evidence="2" key="1">
    <citation type="journal article" date="2021" name="PeerJ">
        <title>Extensive microbial diversity within the chicken gut microbiome revealed by metagenomics and culture.</title>
        <authorList>
            <person name="Gilroy R."/>
            <person name="Ravi A."/>
            <person name="Getino M."/>
            <person name="Pursley I."/>
            <person name="Horton D.L."/>
            <person name="Alikhan N.F."/>
            <person name="Baker D."/>
            <person name="Gharbi K."/>
            <person name="Hall N."/>
            <person name="Watson M."/>
            <person name="Adriaenssens E.M."/>
            <person name="Foster-Nyarko E."/>
            <person name="Jarju S."/>
            <person name="Secka A."/>
            <person name="Antonio M."/>
            <person name="Oren A."/>
            <person name="Chaudhuri R.R."/>
            <person name="La Ragione R."/>
            <person name="Hildebrand F."/>
            <person name="Pallen M.J."/>
        </authorList>
    </citation>
    <scope>NUCLEOTIDE SEQUENCE</scope>
    <source>
        <strain evidence="2">CHK32-1732</strain>
    </source>
</reference>
<evidence type="ECO:0000313" key="2">
    <source>
        <dbReference type="EMBL" id="HIW91739.1"/>
    </source>
</evidence>
<name>A0A9D1UKY3_9CORY</name>
<dbReference type="AlphaFoldDB" id="A0A9D1UKY3"/>
<dbReference type="Pfam" id="PF13302">
    <property type="entry name" value="Acetyltransf_3"/>
    <property type="match status" value="1"/>
</dbReference>
<dbReference type="PANTHER" id="PTHR43415">
    <property type="entry name" value="SPERMIDINE N(1)-ACETYLTRANSFERASE"/>
    <property type="match status" value="1"/>
</dbReference>
<dbReference type="InterPro" id="IPR000182">
    <property type="entry name" value="GNAT_dom"/>
</dbReference>
<dbReference type="InterPro" id="IPR016181">
    <property type="entry name" value="Acyl_CoA_acyltransferase"/>
</dbReference>
<evidence type="ECO:0000259" key="1">
    <source>
        <dbReference type="PROSITE" id="PS51186"/>
    </source>
</evidence>
<dbReference type="PANTHER" id="PTHR43415:SF3">
    <property type="entry name" value="GNAT-FAMILY ACETYLTRANSFERASE"/>
    <property type="match status" value="1"/>
</dbReference>
<protein>
    <submittedName>
        <fullName evidence="2">GNAT family N-acetyltransferase</fullName>
    </submittedName>
</protein>
<reference evidence="2" key="2">
    <citation type="submission" date="2021-04" db="EMBL/GenBank/DDBJ databases">
        <authorList>
            <person name="Gilroy R."/>
        </authorList>
    </citation>
    <scope>NUCLEOTIDE SEQUENCE</scope>
    <source>
        <strain evidence="2">CHK32-1732</strain>
    </source>
</reference>
<proteinExistence type="predicted"/>
<organism evidence="2 3">
    <name type="scientific">Candidatus Corynebacterium avicola</name>
    <dbReference type="NCBI Taxonomy" id="2838527"/>
    <lineage>
        <taxon>Bacteria</taxon>
        <taxon>Bacillati</taxon>
        <taxon>Actinomycetota</taxon>
        <taxon>Actinomycetes</taxon>
        <taxon>Mycobacteriales</taxon>
        <taxon>Corynebacteriaceae</taxon>
        <taxon>Corynebacterium</taxon>
    </lineage>
</organism>
<dbReference type="Gene3D" id="3.40.630.30">
    <property type="match status" value="1"/>
</dbReference>
<gene>
    <name evidence="2" type="ORF">H9870_08775</name>
</gene>
<accession>A0A9D1UKY3</accession>
<evidence type="ECO:0000313" key="3">
    <source>
        <dbReference type="Proteomes" id="UP000824190"/>
    </source>
</evidence>
<feature type="domain" description="N-acetyltransferase" evidence="1">
    <location>
        <begin position="1"/>
        <end position="96"/>
    </location>
</feature>
<comment type="caution">
    <text evidence="2">The sequence shown here is derived from an EMBL/GenBank/DDBJ whole genome shotgun (WGS) entry which is preliminary data.</text>
</comment>
<dbReference type="GO" id="GO:0016747">
    <property type="term" value="F:acyltransferase activity, transferring groups other than amino-acyl groups"/>
    <property type="evidence" value="ECO:0007669"/>
    <property type="project" value="InterPro"/>
</dbReference>
<dbReference type="EMBL" id="DXGC01000075">
    <property type="protein sequence ID" value="HIW91739.1"/>
    <property type="molecule type" value="Genomic_DNA"/>
</dbReference>